<comment type="caution">
    <text evidence="6">The sequence shown here is derived from an EMBL/GenBank/DDBJ whole genome shotgun (WGS) entry which is preliminary data.</text>
</comment>
<feature type="domain" description="HMG box" evidence="5">
    <location>
        <begin position="367"/>
        <end position="435"/>
    </location>
</feature>
<dbReference type="GO" id="GO:0030154">
    <property type="term" value="P:cell differentiation"/>
    <property type="evidence" value="ECO:0007669"/>
    <property type="project" value="TreeGrafter"/>
</dbReference>
<dbReference type="SMART" id="SM00398">
    <property type="entry name" value="HMG"/>
    <property type="match status" value="2"/>
</dbReference>
<feature type="region of interest" description="Disordered" evidence="4">
    <location>
        <begin position="172"/>
        <end position="197"/>
    </location>
</feature>
<feature type="region of interest" description="Disordered" evidence="4">
    <location>
        <begin position="260"/>
        <end position="293"/>
    </location>
</feature>
<evidence type="ECO:0000259" key="5">
    <source>
        <dbReference type="PROSITE" id="PS50118"/>
    </source>
</evidence>
<dbReference type="OrthoDB" id="6247875at2759"/>
<evidence type="ECO:0000256" key="1">
    <source>
        <dbReference type="ARBA" id="ARBA00023125"/>
    </source>
</evidence>
<feature type="compositionally biased region" description="Basic and acidic residues" evidence="4">
    <location>
        <begin position="268"/>
        <end position="280"/>
    </location>
</feature>
<feature type="compositionally biased region" description="Acidic residues" evidence="4">
    <location>
        <begin position="329"/>
        <end position="345"/>
    </location>
</feature>
<dbReference type="GO" id="GO:0000978">
    <property type="term" value="F:RNA polymerase II cis-regulatory region sequence-specific DNA binding"/>
    <property type="evidence" value="ECO:0007669"/>
    <property type="project" value="TreeGrafter"/>
</dbReference>
<dbReference type="GO" id="GO:0005634">
    <property type="term" value="C:nucleus"/>
    <property type="evidence" value="ECO:0007669"/>
    <property type="project" value="UniProtKB-UniRule"/>
</dbReference>
<feature type="DNA-binding region" description="HMG box" evidence="3">
    <location>
        <begin position="367"/>
        <end position="435"/>
    </location>
</feature>
<dbReference type="EMBL" id="PJQM01000212">
    <property type="protein sequence ID" value="RCI06176.1"/>
    <property type="molecule type" value="Genomic_DNA"/>
</dbReference>
<dbReference type="SUPFAM" id="SSF47095">
    <property type="entry name" value="HMG-box"/>
    <property type="match status" value="2"/>
</dbReference>
<feature type="region of interest" description="Disordered" evidence="4">
    <location>
        <begin position="329"/>
        <end position="350"/>
    </location>
</feature>
<organism evidence="6 7">
    <name type="scientific">Rhizopus stolonifer</name>
    <name type="common">Rhizopus nigricans</name>
    <dbReference type="NCBI Taxonomy" id="4846"/>
    <lineage>
        <taxon>Eukaryota</taxon>
        <taxon>Fungi</taxon>
        <taxon>Fungi incertae sedis</taxon>
        <taxon>Mucoromycota</taxon>
        <taxon>Mucoromycotina</taxon>
        <taxon>Mucoromycetes</taxon>
        <taxon>Mucorales</taxon>
        <taxon>Mucorineae</taxon>
        <taxon>Rhizopodaceae</taxon>
        <taxon>Rhizopus</taxon>
    </lineage>
</organism>
<evidence type="ECO:0000256" key="4">
    <source>
        <dbReference type="SAM" id="MobiDB-lite"/>
    </source>
</evidence>
<keyword evidence="3" id="KW-0539">Nucleus</keyword>
<reference evidence="6 7" key="1">
    <citation type="journal article" date="2018" name="G3 (Bethesda)">
        <title>Phylogenetic and Phylogenomic Definition of Rhizopus Species.</title>
        <authorList>
            <person name="Gryganskyi A.P."/>
            <person name="Golan J."/>
            <person name="Dolatabadi S."/>
            <person name="Mondo S."/>
            <person name="Robb S."/>
            <person name="Idnurm A."/>
            <person name="Muszewska A."/>
            <person name="Steczkiewicz K."/>
            <person name="Masonjones S."/>
            <person name="Liao H.L."/>
            <person name="Gajdeczka M.T."/>
            <person name="Anike F."/>
            <person name="Vuek A."/>
            <person name="Anishchenko I.M."/>
            <person name="Voigt K."/>
            <person name="de Hoog G.S."/>
            <person name="Smith M.E."/>
            <person name="Heitman J."/>
            <person name="Vilgalys R."/>
            <person name="Stajich J.E."/>
        </authorList>
    </citation>
    <scope>NUCLEOTIDE SEQUENCE [LARGE SCALE GENOMIC DNA]</scope>
    <source>
        <strain evidence="6 7">LSU 92-RS-03</strain>
    </source>
</reference>
<dbReference type="InterPro" id="IPR009071">
    <property type="entry name" value="HMG_box_dom"/>
</dbReference>
<dbReference type="PANTHER" id="PTHR10270">
    <property type="entry name" value="SOX TRANSCRIPTION FACTOR"/>
    <property type="match status" value="1"/>
</dbReference>
<evidence type="ECO:0000313" key="6">
    <source>
        <dbReference type="EMBL" id="RCI06176.1"/>
    </source>
</evidence>
<dbReference type="CDD" id="cd22001">
    <property type="entry name" value="HMG-box_UBF1_rpt4"/>
    <property type="match status" value="1"/>
</dbReference>
<sequence>MLNLTLSPSNSVHIPLVSSSASTSSDTLSDYPKNDGFNVYLPTPSSSSHSESEFKLSIPSVTDQLSEHTFATSSTEYTLKKCEIRRRLSCNECYRSWMHIKPEAYDFNDMFGDIDDLLPIKPKKATVQPVLKDEFTEKRATTKPIYLENRTIEKEKTHQSTLESKAQAESFFSDMESDEEETTSINQPRQASLKRRVITNEEEEEDVQDFIVKNLMLQKTNNRKSTAEKQKSAVNSSSFPTEKGKKSVISMIVEGASKKVETPASKITSKEDDSIKRKNSDSNSEEEEEYGSRKRRTMKKVSYFVSGDRNADEEDDDDYIEKTVQDEFSDEYESDFTQNEDELEPSQDKNKLASIHENYEEEEVNDSYDIFNPFILFNKEMRAKIYALHPNMLSSEVSKLIGQEWRNLDPEKKEAFIENAKGKAAEYKALTTGKEIPKPPPNVWIVYCKETVSKIREESPSTSSQQATKIAAQKWKELPEKEKDKYRKAAQDARDEFRRKYPDETKAFYDKMRKSLEKTIYKKKANTN</sequence>
<accession>A0A367KVF0</accession>
<keyword evidence="7" id="KW-1185">Reference proteome</keyword>
<feature type="region of interest" description="Disordered" evidence="4">
    <location>
        <begin position="222"/>
        <end position="245"/>
    </location>
</feature>
<dbReference type="InterPro" id="IPR036910">
    <property type="entry name" value="HMG_box_dom_sf"/>
</dbReference>
<evidence type="ECO:0000256" key="3">
    <source>
        <dbReference type="PROSITE-ProRule" id="PRU00267"/>
    </source>
</evidence>
<feature type="DNA-binding region" description="HMG box" evidence="3">
    <location>
        <begin position="437"/>
        <end position="505"/>
    </location>
</feature>
<protein>
    <recommendedName>
        <fullName evidence="5">HMG box domain-containing protein</fullName>
    </recommendedName>
</protein>
<dbReference type="CDD" id="cd00084">
    <property type="entry name" value="HMG-box_SF"/>
    <property type="match status" value="1"/>
</dbReference>
<dbReference type="Gene3D" id="1.10.30.10">
    <property type="entry name" value="High mobility group box domain"/>
    <property type="match status" value="2"/>
</dbReference>
<evidence type="ECO:0000256" key="2">
    <source>
        <dbReference type="ARBA" id="ARBA00023163"/>
    </source>
</evidence>
<proteinExistence type="predicted"/>
<dbReference type="Proteomes" id="UP000253551">
    <property type="component" value="Unassembled WGS sequence"/>
</dbReference>
<dbReference type="STRING" id="4846.A0A367KVF0"/>
<dbReference type="GO" id="GO:0001228">
    <property type="term" value="F:DNA-binding transcription activator activity, RNA polymerase II-specific"/>
    <property type="evidence" value="ECO:0007669"/>
    <property type="project" value="TreeGrafter"/>
</dbReference>
<feature type="domain" description="HMG box" evidence="5">
    <location>
        <begin position="437"/>
        <end position="505"/>
    </location>
</feature>
<gene>
    <name evidence="6" type="ORF">CU098_012906</name>
</gene>
<dbReference type="PROSITE" id="PS50118">
    <property type="entry name" value="HMG_BOX_2"/>
    <property type="match status" value="2"/>
</dbReference>
<dbReference type="AlphaFoldDB" id="A0A367KVF0"/>
<keyword evidence="1 3" id="KW-0238">DNA-binding</keyword>
<keyword evidence="2" id="KW-0804">Transcription</keyword>
<dbReference type="InterPro" id="IPR050140">
    <property type="entry name" value="SRY-related_HMG-box_TF-like"/>
</dbReference>
<dbReference type="PANTHER" id="PTHR10270:SF161">
    <property type="entry name" value="SEX-DETERMINING REGION Y PROTEIN"/>
    <property type="match status" value="1"/>
</dbReference>
<name>A0A367KVF0_RHIST</name>
<evidence type="ECO:0000313" key="7">
    <source>
        <dbReference type="Proteomes" id="UP000253551"/>
    </source>
</evidence>
<dbReference type="Pfam" id="PF00505">
    <property type="entry name" value="HMG_box"/>
    <property type="match status" value="2"/>
</dbReference>